<sequence>MSNILPMRDHAAVLVPYEQRNKYLVKNTMGQFIFLALEESDLFQRCCCGVRRAFVMRVMDYRNVEVLRFVRPLRCECVCCFCCLQVSVERNKMLMLRD</sequence>
<dbReference type="OMA" id="TENNCFC"/>
<dbReference type="PANTHER" id="PTHR23248">
    <property type="entry name" value="PHOSPHOLIPID SCRAMBLASE-RELATED"/>
    <property type="match status" value="1"/>
</dbReference>
<dbReference type="InterPro" id="IPR005552">
    <property type="entry name" value="Scramblase"/>
</dbReference>
<dbReference type="EMBL" id="JABSTR010000007">
    <property type="protein sequence ID" value="KAH9374837.1"/>
    <property type="molecule type" value="Genomic_DNA"/>
</dbReference>
<dbReference type="OrthoDB" id="6498648at2759"/>
<keyword evidence="2" id="KW-0564">Palmitate</keyword>
<comment type="caution">
    <text evidence="3">The sequence shown here is derived from an EMBL/GenBank/DDBJ whole genome shotgun (WGS) entry which is preliminary data.</text>
</comment>
<dbReference type="GO" id="GO:0005886">
    <property type="term" value="C:plasma membrane"/>
    <property type="evidence" value="ECO:0007669"/>
    <property type="project" value="TreeGrafter"/>
</dbReference>
<evidence type="ECO:0000256" key="2">
    <source>
        <dbReference type="RuleBase" id="RU363116"/>
    </source>
</evidence>
<dbReference type="PANTHER" id="PTHR23248:SF37">
    <property type="entry name" value="PHOSPHOLIPID SCRAMBLASE 3"/>
    <property type="match status" value="1"/>
</dbReference>
<proteinExistence type="inferred from homology"/>
<keyword evidence="4" id="KW-1185">Reference proteome</keyword>
<dbReference type="AlphaFoldDB" id="A0A9J6GHF7"/>
<comment type="similarity">
    <text evidence="1 2">Belongs to the phospholipid scramblase family.</text>
</comment>
<gene>
    <name evidence="3" type="ORF">HPB48_011138</name>
</gene>
<keyword evidence="2" id="KW-0449">Lipoprotein</keyword>
<comment type="function">
    <text evidence="2">May mediate accelerated ATP-independent bidirectional transbilayer migration of phospholipids upon binding calcium ions that results in a loss of phospholipid asymmetry in the plasma membrane.</text>
</comment>
<evidence type="ECO:0000256" key="1">
    <source>
        <dbReference type="ARBA" id="ARBA00005350"/>
    </source>
</evidence>
<reference evidence="3 4" key="1">
    <citation type="journal article" date="2020" name="Cell">
        <title>Large-Scale Comparative Analyses of Tick Genomes Elucidate Their Genetic Diversity and Vector Capacities.</title>
        <authorList>
            <consortium name="Tick Genome and Microbiome Consortium (TIGMIC)"/>
            <person name="Jia N."/>
            <person name="Wang J."/>
            <person name="Shi W."/>
            <person name="Du L."/>
            <person name="Sun Y."/>
            <person name="Zhan W."/>
            <person name="Jiang J.F."/>
            <person name="Wang Q."/>
            <person name="Zhang B."/>
            <person name="Ji P."/>
            <person name="Bell-Sakyi L."/>
            <person name="Cui X.M."/>
            <person name="Yuan T.T."/>
            <person name="Jiang B.G."/>
            <person name="Yang W.F."/>
            <person name="Lam T.T."/>
            <person name="Chang Q.C."/>
            <person name="Ding S.J."/>
            <person name="Wang X.J."/>
            <person name="Zhu J.G."/>
            <person name="Ruan X.D."/>
            <person name="Zhao L."/>
            <person name="Wei J.T."/>
            <person name="Ye R.Z."/>
            <person name="Que T.C."/>
            <person name="Du C.H."/>
            <person name="Zhou Y.H."/>
            <person name="Cheng J.X."/>
            <person name="Dai P.F."/>
            <person name="Guo W.B."/>
            <person name="Han X.H."/>
            <person name="Huang E.J."/>
            <person name="Li L.F."/>
            <person name="Wei W."/>
            <person name="Gao Y.C."/>
            <person name="Liu J.Z."/>
            <person name="Shao H.Z."/>
            <person name="Wang X."/>
            <person name="Wang C.C."/>
            <person name="Yang T.C."/>
            <person name="Huo Q.B."/>
            <person name="Li W."/>
            <person name="Chen H.Y."/>
            <person name="Chen S.E."/>
            <person name="Zhou L.G."/>
            <person name="Ni X.B."/>
            <person name="Tian J.H."/>
            <person name="Sheng Y."/>
            <person name="Liu T."/>
            <person name="Pan Y.S."/>
            <person name="Xia L.Y."/>
            <person name="Li J."/>
            <person name="Zhao F."/>
            <person name="Cao W.C."/>
        </authorList>
    </citation>
    <scope>NUCLEOTIDE SEQUENCE [LARGE SCALE GENOMIC DNA]</scope>
    <source>
        <strain evidence="3">HaeL-2018</strain>
    </source>
</reference>
<comment type="cofactor">
    <cofactor evidence="2">
        <name>Ca(2+)</name>
        <dbReference type="ChEBI" id="CHEBI:29108"/>
    </cofactor>
</comment>
<evidence type="ECO:0000313" key="3">
    <source>
        <dbReference type="EMBL" id="KAH9374837.1"/>
    </source>
</evidence>
<dbReference type="Proteomes" id="UP000821853">
    <property type="component" value="Chromosome 5"/>
</dbReference>
<protein>
    <recommendedName>
        <fullName evidence="2">Phospholipid scramblase</fullName>
    </recommendedName>
</protein>
<keyword evidence="2" id="KW-0106">Calcium</keyword>
<evidence type="ECO:0000313" key="4">
    <source>
        <dbReference type="Proteomes" id="UP000821853"/>
    </source>
</evidence>
<dbReference type="VEuPathDB" id="VectorBase:HLOH_060235"/>
<organism evidence="3 4">
    <name type="scientific">Haemaphysalis longicornis</name>
    <name type="common">Bush tick</name>
    <dbReference type="NCBI Taxonomy" id="44386"/>
    <lineage>
        <taxon>Eukaryota</taxon>
        <taxon>Metazoa</taxon>
        <taxon>Ecdysozoa</taxon>
        <taxon>Arthropoda</taxon>
        <taxon>Chelicerata</taxon>
        <taxon>Arachnida</taxon>
        <taxon>Acari</taxon>
        <taxon>Parasitiformes</taxon>
        <taxon>Ixodida</taxon>
        <taxon>Ixodoidea</taxon>
        <taxon>Ixodidae</taxon>
        <taxon>Haemaphysalinae</taxon>
        <taxon>Haemaphysalis</taxon>
    </lineage>
</organism>
<dbReference type="Pfam" id="PF03803">
    <property type="entry name" value="Scramblase"/>
    <property type="match status" value="1"/>
</dbReference>
<accession>A0A9J6GHF7</accession>
<dbReference type="GO" id="GO:0017128">
    <property type="term" value="F:phospholipid scramblase activity"/>
    <property type="evidence" value="ECO:0007669"/>
    <property type="project" value="InterPro"/>
</dbReference>
<name>A0A9J6GHF7_HAELO</name>